<dbReference type="PANTHER" id="PTHR43804">
    <property type="entry name" value="LD18447P"/>
    <property type="match status" value="1"/>
</dbReference>
<sequence>MNPDVVILEIRPGTGGEEAKIWAQDLLRMYTRFANSQGWKVSQIDEGVIKIQGLGVFEKLKNEAGVHRVQRIPKTERYGRIHTSTATVAVLPEIPESQIFINPSDLEWQFFRASTQGGQNVQKVSSAVRLRHNPSGIVVSAQQERTQEQNRKITLDLLRAKLFARQEE</sequence>
<dbReference type="Proteomes" id="UP000231474">
    <property type="component" value="Unassembled WGS sequence"/>
</dbReference>
<evidence type="ECO:0000256" key="1">
    <source>
        <dbReference type="ARBA" id="ARBA00010835"/>
    </source>
</evidence>
<evidence type="ECO:0000313" key="6">
    <source>
        <dbReference type="Proteomes" id="UP000231474"/>
    </source>
</evidence>
<evidence type="ECO:0000256" key="3">
    <source>
        <dbReference type="ARBA" id="ARBA00022917"/>
    </source>
</evidence>
<dbReference type="PANTHER" id="PTHR43804:SF7">
    <property type="entry name" value="LD18447P"/>
    <property type="match status" value="1"/>
</dbReference>
<dbReference type="AlphaFoldDB" id="A0A2M8L3L1"/>
<dbReference type="SMART" id="SM00937">
    <property type="entry name" value="PCRF"/>
    <property type="match status" value="1"/>
</dbReference>
<dbReference type="GO" id="GO:0003747">
    <property type="term" value="F:translation release factor activity"/>
    <property type="evidence" value="ECO:0007669"/>
    <property type="project" value="InterPro"/>
</dbReference>
<feature type="non-terminal residue" evidence="5">
    <location>
        <position position="168"/>
    </location>
</feature>
<proteinExistence type="inferred from homology"/>
<organism evidence="5 6">
    <name type="scientific">Candidatus Shapirobacteria bacterium CG10_big_fil_rev_8_21_14_0_10_40_9</name>
    <dbReference type="NCBI Taxonomy" id="1974888"/>
    <lineage>
        <taxon>Bacteria</taxon>
        <taxon>Candidatus Shapironibacteriota</taxon>
    </lineage>
</organism>
<keyword evidence="3" id="KW-0648">Protein biosynthesis</keyword>
<feature type="domain" description="Peptide chain release factor" evidence="4">
    <location>
        <begin position="1"/>
        <end position="63"/>
    </location>
</feature>
<accession>A0A2M8L3L1</accession>
<dbReference type="InterPro" id="IPR000352">
    <property type="entry name" value="Pep_chain_release_fac_I"/>
</dbReference>
<dbReference type="Gene3D" id="3.30.70.1660">
    <property type="match status" value="1"/>
</dbReference>
<dbReference type="InterPro" id="IPR045853">
    <property type="entry name" value="Pep_chain_release_fac_I_sf"/>
</dbReference>
<name>A0A2M8L3L1_9BACT</name>
<dbReference type="EMBL" id="PFEK01000043">
    <property type="protein sequence ID" value="PJE67482.1"/>
    <property type="molecule type" value="Genomic_DNA"/>
</dbReference>
<comment type="caution">
    <text evidence="5">The sequence shown here is derived from an EMBL/GenBank/DDBJ whole genome shotgun (WGS) entry which is preliminary data.</text>
</comment>
<keyword evidence="2" id="KW-0488">Methylation</keyword>
<evidence type="ECO:0000256" key="2">
    <source>
        <dbReference type="ARBA" id="ARBA00022481"/>
    </source>
</evidence>
<dbReference type="Pfam" id="PF00472">
    <property type="entry name" value="RF-1"/>
    <property type="match status" value="1"/>
</dbReference>
<reference evidence="6" key="1">
    <citation type="submission" date="2017-09" db="EMBL/GenBank/DDBJ databases">
        <title>Depth-based differentiation of microbial function through sediment-hosted aquifers and enrichment of novel symbionts in the deep terrestrial subsurface.</title>
        <authorList>
            <person name="Probst A.J."/>
            <person name="Ladd B."/>
            <person name="Jarett J.K."/>
            <person name="Geller-Mcgrath D.E."/>
            <person name="Sieber C.M.K."/>
            <person name="Emerson J.B."/>
            <person name="Anantharaman K."/>
            <person name="Thomas B.C."/>
            <person name="Malmstrom R."/>
            <person name="Stieglmeier M."/>
            <person name="Klingl A."/>
            <person name="Woyke T."/>
            <person name="Ryan C.M."/>
            <person name="Banfield J.F."/>
        </authorList>
    </citation>
    <scope>NUCLEOTIDE SEQUENCE [LARGE SCALE GENOMIC DNA]</scope>
</reference>
<dbReference type="Gene3D" id="3.30.160.20">
    <property type="match status" value="1"/>
</dbReference>
<comment type="similarity">
    <text evidence="1">Belongs to the prokaryotic/mitochondrial release factor family.</text>
</comment>
<evidence type="ECO:0000259" key="4">
    <source>
        <dbReference type="SMART" id="SM00937"/>
    </source>
</evidence>
<dbReference type="InterPro" id="IPR005139">
    <property type="entry name" value="PCRF"/>
</dbReference>
<gene>
    <name evidence="5" type="ORF">COU95_02155</name>
</gene>
<dbReference type="Pfam" id="PF03462">
    <property type="entry name" value="PCRF"/>
    <property type="match status" value="1"/>
</dbReference>
<protein>
    <submittedName>
        <fullName evidence="5">Peptide chain release factor 1</fullName>
    </submittedName>
</protein>
<dbReference type="InterPro" id="IPR050057">
    <property type="entry name" value="Prokaryotic/Mito_RF"/>
</dbReference>
<evidence type="ECO:0000313" key="5">
    <source>
        <dbReference type="EMBL" id="PJE67482.1"/>
    </source>
</evidence>
<dbReference type="SUPFAM" id="SSF75620">
    <property type="entry name" value="Release factor"/>
    <property type="match status" value="1"/>
</dbReference>
<dbReference type="GO" id="GO:0005737">
    <property type="term" value="C:cytoplasm"/>
    <property type="evidence" value="ECO:0007669"/>
    <property type="project" value="UniProtKB-ARBA"/>
</dbReference>